<sequence>MSIIDDRIFNLNDICFIITIIECLILAFYRFFIDKSQGVQDVIFGAFLLAIVVEILTKLIMWNEALPASNTVRQQLLPYLFVIGHLARGPLFLLYVYSITQTKYHIKLTDCWHFLPMFIGLFIVLGISGTTQDLKMYSDVTQEQSPISTVIWYFVTTTSVLYAVFSLITVRQYYAQLQENYSSFSTVEVNWLTTISSCFILCWSWSFIIVLVADQWGGVIADDIGKVYNYLIFILINALFIYSLVHSHRMLTCKPFIKKANHNKDKCEHIINQINSAITEQKLHLEANINIEDFSNKIDVPAKDVSYVLNKKLKTSFFEFINYHRIAEAKRLLRDEGSKDKNILEILLMSGFNNKSSFHRFFNRLVGISPSEYRKNKTIPDKALESSIKVTATYIAKS</sequence>
<dbReference type="PROSITE" id="PS01124">
    <property type="entry name" value="HTH_ARAC_FAMILY_2"/>
    <property type="match status" value="1"/>
</dbReference>
<accession>A0ABY3MY04</accession>
<feature type="transmembrane region" description="Helical" evidence="4">
    <location>
        <begin position="14"/>
        <end position="33"/>
    </location>
</feature>
<dbReference type="InterPro" id="IPR009057">
    <property type="entry name" value="Homeodomain-like_sf"/>
</dbReference>
<organism evidence="6 7">
    <name type="scientific">Colwellia echini</name>
    <dbReference type="NCBI Taxonomy" id="1982103"/>
    <lineage>
        <taxon>Bacteria</taxon>
        <taxon>Pseudomonadati</taxon>
        <taxon>Pseudomonadota</taxon>
        <taxon>Gammaproteobacteria</taxon>
        <taxon>Alteromonadales</taxon>
        <taxon>Colwelliaceae</taxon>
        <taxon>Colwellia</taxon>
    </lineage>
</organism>
<dbReference type="Pfam" id="PF12833">
    <property type="entry name" value="HTH_18"/>
    <property type="match status" value="1"/>
</dbReference>
<dbReference type="Proteomes" id="UP000815846">
    <property type="component" value="Unassembled WGS sequence"/>
</dbReference>
<dbReference type="PANTHER" id="PTHR43280">
    <property type="entry name" value="ARAC-FAMILY TRANSCRIPTIONAL REGULATOR"/>
    <property type="match status" value="1"/>
</dbReference>
<dbReference type="PANTHER" id="PTHR43280:SF29">
    <property type="entry name" value="ARAC-FAMILY TRANSCRIPTIONAL REGULATOR"/>
    <property type="match status" value="1"/>
</dbReference>
<dbReference type="InterPro" id="IPR018062">
    <property type="entry name" value="HTH_AraC-typ_CS"/>
</dbReference>
<dbReference type="PRINTS" id="PR00032">
    <property type="entry name" value="HTHARAC"/>
</dbReference>
<proteinExistence type="predicted"/>
<evidence type="ECO:0000313" key="6">
    <source>
        <dbReference type="EMBL" id="TYK66108.1"/>
    </source>
</evidence>
<keyword evidence="4" id="KW-1133">Transmembrane helix</keyword>
<dbReference type="InterPro" id="IPR020449">
    <property type="entry name" value="Tscrpt_reg_AraC-type_HTH"/>
</dbReference>
<keyword evidence="1" id="KW-0805">Transcription regulation</keyword>
<dbReference type="SMART" id="SM00342">
    <property type="entry name" value="HTH_ARAC"/>
    <property type="match status" value="1"/>
</dbReference>
<name>A0ABY3MY04_9GAMM</name>
<protein>
    <submittedName>
        <fullName evidence="6">AraC family transcriptional regulator</fullName>
    </submittedName>
</protein>
<feature type="transmembrane region" description="Helical" evidence="4">
    <location>
        <begin position="42"/>
        <end position="61"/>
    </location>
</feature>
<dbReference type="InterPro" id="IPR018060">
    <property type="entry name" value="HTH_AraC"/>
</dbReference>
<keyword evidence="7" id="KW-1185">Reference proteome</keyword>
<reference evidence="6 7" key="1">
    <citation type="submission" date="2019-08" db="EMBL/GenBank/DDBJ databases">
        <title>Microbe sample from Colwellia echini.</title>
        <authorList>
            <person name="Christiansen L."/>
            <person name="Pathiraja D."/>
            <person name="Schultz-Johansen M."/>
            <person name="Choi I.-G."/>
            <person name="Stougaard P."/>
        </authorList>
    </citation>
    <scope>NUCLEOTIDE SEQUENCE [LARGE SCALE GENOMIC DNA]</scope>
    <source>
        <strain evidence="6 7">A3</strain>
    </source>
</reference>
<feature type="transmembrane region" description="Helical" evidence="4">
    <location>
        <begin position="227"/>
        <end position="245"/>
    </location>
</feature>
<evidence type="ECO:0000256" key="1">
    <source>
        <dbReference type="ARBA" id="ARBA00023015"/>
    </source>
</evidence>
<keyword evidence="4" id="KW-0812">Transmembrane</keyword>
<evidence type="ECO:0000256" key="2">
    <source>
        <dbReference type="ARBA" id="ARBA00023125"/>
    </source>
</evidence>
<dbReference type="RefSeq" id="WP_101345526.1">
    <property type="nucleotide sequence ID" value="NZ_PJAI02000006.1"/>
</dbReference>
<keyword evidence="4" id="KW-0472">Membrane</keyword>
<gene>
    <name evidence="6" type="ORF">CWS31_007525</name>
</gene>
<feature type="transmembrane region" description="Helical" evidence="4">
    <location>
        <begin position="150"/>
        <end position="170"/>
    </location>
</feature>
<feature type="transmembrane region" description="Helical" evidence="4">
    <location>
        <begin position="76"/>
        <end position="99"/>
    </location>
</feature>
<evidence type="ECO:0000256" key="3">
    <source>
        <dbReference type="ARBA" id="ARBA00023163"/>
    </source>
</evidence>
<keyword evidence="3" id="KW-0804">Transcription</keyword>
<evidence type="ECO:0000259" key="5">
    <source>
        <dbReference type="PROSITE" id="PS01124"/>
    </source>
</evidence>
<dbReference type="Gene3D" id="1.10.10.60">
    <property type="entry name" value="Homeodomain-like"/>
    <property type="match status" value="1"/>
</dbReference>
<keyword evidence="2" id="KW-0238">DNA-binding</keyword>
<dbReference type="PROSITE" id="PS00041">
    <property type="entry name" value="HTH_ARAC_FAMILY_1"/>
    <property type="match status" value="1"/>
</dbReference>
<feature type="transmembrane region" description="Helical" evidence="4">
    <location>
        <begin position="111"/>
        <end position="130"/>
    </location>
</feature>
<evidence type="ECO:0000313" key="7">
    <source>
        <dbReference type="Proteomes" id="UP000815846"/>
    </source>
</evidence>
<dbReference type="SUPFAM" id="SSF46689">
    <property type="entry name" value="Homeodomain-like"/>
    <property type="match status" value="1"/>
</dbReference>
<feature type="transmembrane region" description="Helical" evidence="4">
    <location>
        <begin position="191"/>
        <end position="212"/>
    </location>
</feature>
<dbReference type="EMBL" id="PJAI02000006">
    <property type="protein sequence ID" value="TYK66108.1"/>
    <property type="molecule type" value="Genomic_DNA"/>
</dbReference>
<feature type="domain" description="HTH araC/xylS-type" evidence="5">
    <location>
        <begin position="268"/>
        <end position="376"/>
    </location>
</feature>
<evidence type="ECO:0000256" key="4">
    <source>
        <dbReference type="SAM" id="Phobius"/>
    </source>
</evidence>
<comment type="caution">
    <text evidence="6">The sequence shown here is derived from an EMBL/GenBank/DDBJ whole genome shotgun (WGS) entry which is preliminary data.</text>
</comment>